<dbReference type="InterPro" id="IPR005828">
    <property type="entry name" value="MFS_sugar_transport-like"/>
</dbReference>
<dbReference type="InterPro" id="IPR036259">
    <property type="entry name" value="MFS_trans_sf"/>
</dbReference>
<evidence type="ECO:0000256" key="5">
    <source>
        <dbReference type="SAM" id="Phobius"/>
    </source>
</evidence>
<evidence type="ECO:0000256" key="2">
    <source>
        <dbReference type="ARBA" id="ARBA00022692"/>
    </source>
</evidence>
<reference evidence="7" key="1">
    <citation type="submission" date="2017-02" db="UniProtKB">
        <authorList>
            <consortium name="WormBaseParasite"/>
        </authorList>
    </citation>
    <scope>IDENTIFICATION</scope>
</reference>
<evidence type="ECO:0000313" key="7">
    <source>
        <dbReference type="WBParaSite" id="NBR_0000082001-mRNA-1"/>
    </source>
</evidence>
<feature type="transmembrane region" description="Helical" evidence="5">
    <location>
        <begin position="193"/>
        <end position="216"/>
    </location>
</feature>
<name>A0A0N4XE68_NIPBR</name>
<evidence type="ECO:0000259" key="6">
    <source>
        <dbReference type="PROSITE" id="PS50850"/>
    </source>
</evidence>
<dbReference type="FunFam" id="1.20.1250.20:FF:000810">
    <property type="entry name" value="Protein CBG12142"/>
    <property type="match status" value="1"/>
</dbReference>
<sequence length="596" mass="67613">LFLPSVLHSSVFIYLLHELRILRTQYKKIYRVKKEVVYYTHFEEVLQKINPFGAYQIFTIIVILYASIEWAGNSTFMDVLGSLEPDWNCTLKNSSYVTAPTDDNSCAFLKNNCSSYAPDRNSVEFYSLVANFKLICDDSDKVKWIQVIQAGGSLIGSIIGGHLGDHFGRQTIFFTGQLLIIITSMMSTASQNWIAYASIQGVNCFLYGVIEVTSLTMMMEYTNNKYRVVLASAFQWPIAYMVIALIAFLTKDWQNFFVFLNLVSSPLTIGFMLFLESPRWLIASGKLDKACEVLNDIAHPRWNNTKAHFTTADISSIHKNDKKRFYTFYHLFSTPRLAKQSLMQILSMFTYAMVSNTYIYTVGSMHDSVIMFIFLDGLFRLFTPFIIIFLDVKLPSFGRKIQFIGALVIEGILFGVVILLISLGYKYDHIAVTILVIITIMINDCVFWINIVQITTQRYPTVIRSIAFGSLHCFKHIGSIVGLIFLTPLLSTWTVGAFVVPECLIVATLIIGLFLQPETKGKALMDQMVQANYGRLENELPRALIRLAAGHKVAQMEARERHRKELEAVQAAKRAGKEVDSPWAFKFSLGPCSVKE</sequence>
<evidence type="ECO:0000256" key="3">
    <source>
        <dbReference type="ARBA" id="ARBA00022989"/>
    </source>
</evidence>
<dbReference type="AlphaFoldDB" id="A0A0N4XE68"/>
<evidence type="ECO:0000256" key="1">
    <source>
        <dbReference type="ARBA" id="ARBA00004141"/>
    </source>
</evidence>
<accession>A0A0N4XE68</accession>
<dbReference type="PROSITE" id="PS50850">
    <property type="entry name" value="MFS"/>
    <property type="match status" value="1"/>
</dbReference>
<keyword evidence="2 5" id="KW-0812">Transmembrane</keyword>
<feature type="domain" description="Major facilitator superfamily (MFS) profile" evidence="6">
    <location>
        <begin position="59"/>
        <end position="520"/>
    </location>
</feature>
<proteinExistence type="predicted"/>
<organism evidence="7">
    <name type="scientific">Nippostrongylus brasiliensis</name>
    <name type="common">Rat hookworm</name>
    <dbReference type="NCBI Taxonomy" id="27835"/>
    <lineage>
        <taxon>Eukaryota</taxon>
        <taxon>Metazoa</taxon>
        <taxon>Ecdysozoa</taxon>
        <taxon>Nematoda</taxon>
        <taxon>Chromadorea</taxon>
        <taxon>Rhabditida</taxon>
        <taxon>Rhabditina</taxon>
        <taxon>Rhabditomorpha</taxon>
        <taxon>Strongyloidea</taxon>
        <taxon>Heligmosomidae</taxon>
        <taxon>Nippostrongylus</taxon>
    </lineage>
</organism>
<feature type="transmembrane region" description="Helical" evidence="5">
    <location>
        <begin position="228"/>
        <end position="250"/>
    </location>
</feature>
<dbReference type="GO" id="GO:0022857">
    <property type="term" value="F:transmembrane transporter activity"/>
    <property type="evidence" value="ECO:0007669"/>
    <property type="project" value="InterPro"/>
</dbReference>
<feature type="transmembrane region" description="Helical" evidence="5">
    <location>
        <begin position="369"/>
        <end position="390"/>
    </location>
</feature>
<feature type="transmembrane region" description="Helical" evidence="5">
    <location>
        <begin position="429"/>
        <end position="449"/>
    </location>
</feature>
<keyword evidence="4 5" id="KW-0472">Membrane</keyword>
<comment type="subcellular location">
    <subcellularLocation>
        <location evidence="1">Membrane</location>
        <topology evidence="1">Multi-pass membrane protein</topology>
    </subcellularLocation>
</comment>
<dbReference type="WBParaSite" id="NBR_0000082001-mRNA-1">
    <property type="protein sequence ID" value="NBR_0000082001-mRNA-1"/>
    <property type="gene ID" value="NBR_0000082001"/>
</dbReference>
<protein>
    <submittedName>
        <fullName evidence="7">MFS domain-containing protein</fullName>
    </submittedName>
</protein>
<dbReference type="OMA" id="IQGVNCF"/>
<dbReference type="Pfam" id="PF00083">
    <property type="entry name" value="Sugar_tr"/>
    <property type="match status" value="1"/>
</dbReference>
<keyword evidence="3 5" id="KW-1133">Transmembrane helix</keyword>
<feature type="transmembrane region" description="Helical" evidence="5">
    <location>
        <begin position="256"/>
        <end position="275"/>
    </location>
</feature>
<dbReference type="Gene3D" id="1.20.1250.20">
    <property type="entry name" value="MFS general substrate transporter like domains"/>
    <property type="match status" value="1"/>
</dbReference>
<feature type="transmembrane region" description="Helical" evidence="5">
    <location>
        <begin position="345"/>
        <end position="363"/>
    </location>
</feature>
<feature type="transmembrane region" description="Helical" evidence="5">
    <location>
        <begin position="402"/>
        <end position="423"/>
    </location>
</feature>
<feature type="transmembrane region" description="Helical" evidence="5">
    <location>
        <begin position="492"/>
        <end position="515"/>
    </location>
</feature>
<dbReference type="SUPFAM" id="SSF103473">
    <property type="entry name" value="MFS general substrate transporter"/>
    <property type="match status" value="1"/>
</dbReference>
<dbReference type="PANTHER" id="PTHR24064">
    <property type="entry name" value="SOLUTE CARRIER FAMILY 22 MEMBER"/>
    <property type="match status" value="1"/>
</dbReference>
<evidence type="ECO:0000256" key="4">
    <source>
        <dbReference type="ARBA" id="ARBA00023136"/>
    </source>
</evidence>
<feature type="transmembrane region" description="Helical" evidence="5">
    <location>
        <begin position="461"/>
        <end position="486"/>
    </location>
</feature>
<dbReference type="InterPro" id="IPR020846">
    <property type="entry name" value="MFS_dom"/>
</dbReference>
<dbReference type="GO" id="GO:0016020">
    <property type="term" value="C:membrane"/>
    <property type="evidence" value="ECO:0007669"/>
    <property type="project" value="UniProtKB-SubCell"/>
</dbReference>